<dbReference type="Pfam" id="PF13241">
    <property type="entry name" value="NAD_binding_7"/>
    <property type="match status" value="1"/>
</dbReference>
<comment type="caution">
    <text evidence="7">The sequence shown here is derived from an EMBL/GenBank/DDBJ whole genome shotgun (WGS) entry which is preliminary data.</text>
</comment>
<dbReference type="SUPFAM" id="SSF75615">
    <property type="entry name" value="Siroheme synthase middle domains-like"/>
    <property type="match status" value="1"/>
</dbReference>
<dbReference type="SUPFAM" id="SSF63380">
    <property type="entry name" value="Riboflavin synthase domain-like"/>
    <property type="match status" value="1"/>
</dbReference>
<dbReference type="PROSITE" id="PS51384">
    <property type="entry name" value="FAD_FR"/>
    <property type="match status" value="1"/>
</dbReference>
<protein>
    <submittedName>
        <fullName evidence="7">Sulfite reductase [NADPH] flavoprotein component</fullName>
        <ecNumber evidence="7">1.8.1.2</ecNumber>
    </submittedName>
</protein>
<dbReference type="InterPro" id="IPR023173">
    <property type="entry name" value="NADPH_Cyt_P450_Rdtase_alpha"/>
</dbReference>
<dbReference type="GO" id="GO:0050660">
    <property type="term" value="F:flavin adenine dinucleotide binding"/>
    <property type="evidence" value="ECO:0007669"/>
    <property type="project" value="TreeGrafter"/>
</dbReference>
<evidence type="ECO:0000313" key="8">
    <source>
        <dbReference type="Proteomes" id="UP001151582"/>
    </source>
</evidence>
<dbReference type="Proteomes" id="UP001151582">
    <property type="component" value="Unassembled WGS sequence"/>
</dbReference>
<evidence type="ECO:0000256" key="4">
    <source>
        <dbReference type="ARBA" id="ARBA00023002"/>
    </source>
</evidence>
<dbReference type="OrthoDB" id="1856718at2759"/>
<dbReference type="EMBL" id="JANBQB010000015">
    <property type="protein sequence ID" value="KAJ1984588.1"/>
    <property type="molecule type" value="Genomic_DNA"/>
</dbReference>
<dbReference type="Pfam" id="PF00667">
    <property type="entry name" value="FAD_binding_1"/>
    <property type="match status" value="1"/>
</dbReference>
<dbReference type="SUPFAM" id="SSF52343">
    <property type="entry name" value="Ferredoxin reductase-like, C-terminal NADP-linked domain"/>
    <property type="match status" value="1"/>
</dbReference>
<feature type="domain" description="FAD-binding FR-type" evidence="6">
    <location>
        <begin position="979"/>
        <end position="1254"/>
    </location>
</feature>
<evidence type="ECO:0000256" key="1">
    <source>
        <dbReference type="ARBA" id="ARBA00001974"/>
    </source>
</evidence>
<proteinExistence type="predicted"/>
<dbReference type="PANTHER" id="PTHR19384">
    <property type="entry name" value="NITRIC OXIDE SYNTHASE-RELATED"/>
    <property type="match status" value="1"/>
</dbReference>
<dbReference type="InterPro" id="IPR017938">
    <property type="entry name" value="Riboflavin_synthase-like_b-brl"/>
</dbReference>
<dbReference type="InterPro" id="IPR009014">
    <property type="entry name" value="Transketo_C/PFOR_II"/>
</dbReference>
<evidence type="ECO:0000256" key="5">
    <source>
        <dbReference type="SAM" id="MobiDB-lite"/>
    </source>
</evidence>
<dbReference type="Gene3D" id="3.40.50.970">
    <property type="match status" value="1"/>
</dbReference>
<accession>A0A9W8B6X4</accession>
<dbReference type="SUPFAM" id="SSF52922">
    <property type="entry name" value="TK C-terminal domain-like"/>
    <property type="match status" value="1"/>
</dbReference>
<dbReference type="InterPro" id="IPR003097">
    <property type="entry name" value="CysJ-like_FAD-binding"/>
</dbReference>
<dbReference type="InterPro" id="IPR001433">
    <property type="entry name" value="OxRdtase_FAD/NAD-bd"/>
</dbReference>
<dbReference type="PRINTS" id="PR00371">
    <property type="entry name" value="FPNCR"/>
</dbReference>
<keyword evidence="4 7" id="KW-0560">Oxidoreductase</keyword>
<gene>
    <name evidence="7" type="primary">MET10</name>
    <name evidence="7" type="ORF">H4R34_000560</name>
</gene>
<reference evidence="7" key="1">
    <citation type="submission" date="2022-07" db="EMBL/GenBank/DDBJ databases">
        <title>Phylogenomic reconstructions and comparative analyses of Kickxellomycotina fungi.</title>
        <authorList>
            <person name="Reynolds N.K."/>
            <person name="Stajich J.E."/>
            <person name="Barry K."/>
            <person name="Grigoriev I.V."/>
            <person name="Crous P."/>
            <person name="Smith M.E."/>
        </authorList>
    </citation>
    <scope>NUCLEOTIDE SEQUENCE</scope>
    <source>
        <strain evidence="7">RSA 567</strain>
    </source>
</reference>
<dbReference type="Gene3D" id="3.40.50.80">
    <property type="entry name" value="Nucleotide-binding domain of ferredoxin-NADP reductase (FNR) module"/>
    <property type="match status" value="1"/>
</dbReference>
<dbReference type="GO" id="GO:0004783">
    <property type="term" value="F:sulfite reductase (NADPH) activity"/>
    <property type="evidence" value="ECO:0007669"/>
    <property type="project" value="UniProtKB-EC"/>
</dbReference>
<name>A0A9W8B6X4_9FUNG</name>
<feature type="region of interest" description="Disordered" evidence="5">
    <location>
        <begin position="255"/>
        <end position="291"/>
    </location>
</feature>
<evidence type="ECO:0000256" key="3">
    <source>
        <dbReference type="ARBA" id="ARBA00022827"/>
    </source>
</evidence>
<keyword evidence="3" id="KW-0274">FAD</keyword>
<sequence length="1410" mass="151801">MASAVSQATASPNFVIGWKLASRRVVVYGGDNAVTWSRVRFALHAGASVQVVTESPIADHALPTDLRTMVESRLHLAVAPFSADQLDGCAMVLVSVAAHQSALTTRSQVEQVRAATQARGLPFNAAEYPDLSDFAFMPIFHGASGQVQIAISVTNSPPFIASKLRDQVVAQLPPNLDQAIATIQALKDQIYASKVDDATRLQRIQRLHDLAEALSLVELATLPVEQLMAWVQEPANPVALPSLVQPIDVFKGPTGQVPLTMTPPASGHPSQSATELNSTASDTASETDSAYGNDCEQLSATAVVVHPQLAALRLTESPSQWLNGATGLAMPLYLQSDLGYTLLPLPNDTVGDALFKWASQGELNLAGQVPLLVTLELRAGVDAIIQAGLQDTAANVAVLLSSLSIAAVAPLFSFTEPRRQGALVFHIAEQNQNAQGHISGTSSSAVSHQAVLVAAAETANGLIIHATTAQEQHDMAALSQVLSQSTGQPVFHVFDGVQATTQWQAVSTLTEADLVQLEGHLSTPGTDHTPTDAVADFVAIATRFAKITGRAYSPVEYIGSPVASHVVITRGISAAVLRLLASQWPTVGFMVVRVYRPWPLDQLVQALPQSAHTMWVVEPADEDDLATNPSGPAASPLVLDVKATLYAAAAASRTPGRGPCSLSRVNTLPISTPVSQTQLTAALKLVAPEGSSLAVATPTWPALAIWSTEAEATLAMQLVVMEDAHCWAASGSAIAGKQDNALVPVIHAQHDAYAGHGLTLTTIALTNETAMDTSRIAYDCVVAWDLAALRYYDVTASLRPQGVLVLVEPTESGETQDSSADPLAGLDSHLRERLAALKARLVRLSPSTSGSLTWSQLAATWHQQLVRTGVLSPKVAEVFAAAQSLSTTHLASATALASVEVTPLDTKPEDTATILPASPLATTVRPSAAISANQLDRMDETWHHAARQLVFSEAFDSRLCVRPAVDNDETVEAASAPYAKIYSVTTTENKRLTPTQYDRNVFHLDFDITGTGLRYELGDALGVYGHNDEVQVLAFLAIYGTHPDHLVTVNLQKFVPAASLPEVATRDLDARQVLAIQAAQSNSSEVVYSETRTVLQWLTQILDLFGRPTKKFYEKLAAYATDLDERAKLAYLVSSQGSAEFKERVAQTVTYADVLEEFPSARPSMRTLITSGLIPGIKPRHYSIASSMRAHPTSVQLLVVLVEWQAPWLPFHQPATEDQAQRPRTGQCTRFLSQLRPGQHVTVSLKPSVMKLPPNHAQPVIMAGLGTGMAPFRAFIEERAYWRDQGNAVGPMVLYFGSRYRAMEYLYGEELEAYHRDGLLTHLRLAFSRDRKDGQKVYIQHLMKQDATTLHDFLLQETGHFYLCGPTWPAGDVKDAIVHSFEARGGLSRNAAVSALNKLKEAEQYILEVY</sequence>
<dbReference type="Gene3D" id="2.40.30.10">
    <property type="entry name" value="Translation factors"/>
    <property type="match status" value="1"/>
</dbReference>
<evidence type="ECO:0000256" key="2">
    <source>
        <dbReference type="ARBA" id="ARBA00022630"/>
    </source>
</evidence>
<feature type="compositionally biased region" description="Low complexity" evidence="5">
    <location>
        <begin position="278"/>
        <end position="290"/>
    </location>
</feature>
<dbReference type="InterPro" id="IPR017927">
    <property type="entry name" value="FAD-bd_FR_type"/>
</dbReference>
<dbReference type="PANTHER" id="PTHR19384:SF109">
    <property type="entry name" value="SULFITE REDUCTASE [NADPH] FLAVOPROTEIN COMPONENT"/>
    <property type="match status" value="1"/>
</dbReference>
<keyword evidence="2" id="KW-0285">Flavoprotein</keyword>
<dbReference type="EC" id="1.8.1.2" evidence="7"/>
<dbReference type="Pfam" id="PF00175">
    <property type="entry name" value="NAD_binding_1"/>
    <property type="match status" value="1"/>
</dbReference>
<dbReference type="Gene3D" id="3.40.50.720">
    <property type="entry name" value="NAD(P)-binding Rossmann-like Domain"/>
    <property type="match status" value="1"/>
</dbReference>
<keyword evidence="8" id="KW-1185">Reference proteome</keyword>
<dbReference type="GO" id="GO:0005829">
    <property type="term" value="C:cytosol"/>
    <property type="evidence" value="ECO:0007669"/>
    <property type="project" value="TreeGrafter"/>
</dbReference>
<evidence type="ECO:0000313" key="7">
    <source>
        <dbReference type="EMBL" id="KAJ1984588.1"/>
    </source>
</evidence>
<dbReference type="Gene3D" id="3.40.50.920">
    <property type="match status" value="1"/>
</dbReference>
<dbReference type="InterPro" id="IPR001709">
    <property type="entry name" value="Flavoprot_Pyr_Nucl_cyt_Rdtase"/>
</dbReference>
<comment type="cofactor">
    <cofactor evidence="1">
        <name>FAD</name>
        <dbReference type="ChEBI" id="CHEBI:57692"/>
    </cofactor>
</comment>
<feature type="compositionally biased region" description="Polar residues" evidence="5">
    <location>
        <begin position="268"/>
        <end position="277"/>
    </location>
</feature>
<organism evidence="7 8">
    <name type="scientific">Dimargaris verticillata</name>
    <dbReference type="NCBI Taxonomy" id="2761393"/>
    <lineage>
        <taxon>Eukaryota</taxon>
        <taxon>Fungi</taxon>
        <taxon>Fungi incertae sedis</taxon>
        <taxon>Zoopagomycota</taxon>
        <taxon>Kickxellomycotina</taxon>
        <taxon>Dimargaritomycetes</taxon>
        <taxon>Dimargaritales</taxon>
        <taxon>Dimargaritaceae</taxon>
        <taxon>Dimargaris</taxon>
    </lineage>
</organism>
<dbReference type="GO" id="GO:0010181">
    <property type="term" value="F:FMN binding"/>
    <property type="evidence" value="ECO:0007669"/>
    <property type="project" value="TreeGrafter"/>
</dbReference>
<dbReference type="InterPro" id="IPR039261">
    <property type="entry name" value="FNR_nucleotide-bd"/>
</dbReference>
<evidence type="ECO:0000259" key="6">
    <source>
        <dbReference type="PROSITE" id="PS51384"/>
    </source>
</evidence>
<dbReference type="Gene3D" id="1.20.990.10">
    <property type="entry name" value="NADPH-cytochrome p450 Reductase, Chain A, domain 3"/>
    <property type="match status" value="1"/>
</dbReference>
<dbReference type="CDD" id="cd06207">
    <property type="entry name" value="CyPoR_like"/>
    <property type="match status" value="1"/>
</dbReference>